<dbReference type="SUPFAM" id="SSF53474">
    <property type="entry name" value="alpha/beta-Hydrolases"/>
    <property type="match status" value="1"/>
</dbReference>
<comment type="caution">
    <text evidence="4">The sequence shown here is derived from an EMBL/GenBank/DDBJ whole genome shotgun (WGS) entry which is preliminary data.</text>
</comment>
<dbReference type="OrthoDB" id="19653at2759"/>
<dbReference type="Proteomes" id="UP000789390">
    <property type="component" value="Unassembled WGS sequence"/>
</dbReference>
<protein>
    <recommendedName>
        <fullName evidence="3">Carboxylesterase type B domain-containing protein</fullName>
    </recommendedName>
</protein>
<dbReference type="Pfam" id="PF00135">
    <property type="entry name" value="COesterase"/>
    <property type="match status" value="1"/>
</dbReference>
<evidence type="ECO:0000259" key="3">
    <source>
        <dbReference type="Pfam" id="PF00135"/>
    </source>
</evidence>
<proteinExistence type="predicted"/>
<dbReference type="AlphaFoldDB" id="A0A8J2W9V4"/>
<gene>
    <name evidence="4" type="ORF">DGAL_LOCUS13949</name>
</gene>
<name>A0A8J2W9V4_9CRUS</name>
<dbReference type="InterPro" id="IPR050309">
    <property type="entry name" value="Type-B_Carboxylest/Lipase"/>
</dbReference>
<evidence type="ECO:0000313" key="4">
    <source>
        <dbReference type="EMBL" id="CAH0110383.1"/>
    </source>
</evidence>
<evidence type="ECO:0000313" key="5">
    <source>
        <dbReference type="Proteomes" id="UP000789390"/>
    </source>
</evidence>
<reference evidence="4" key="1">
    <citation type="submission" date="2021-11" db="EMBL/GenBank/DDBJ databases">
        <authorList>
            <person name="Schell T."/>
        </authorList>
    </citation>
    <scope>NUCLEOTIDE SEQUENCE</scope>
    <source>
        <strain evidence="4">M5</strain>
    </source>
</reference>
<keyword evidence="2" id="KW-0732">Signal</keyword>
<keyword evidence="1" id="KW-0325">Glycoprotein</keyword>
<organism evidence="4 5">
    <name type="scientific">Daphnia galeata</name>
    <dbReference type="NCBI Taxonomy" id="27404"/>
    <lineage>
        <taxon>Eukaryota</taxon>
        <taxon>Metazoa</taxon>
        <taxon>Ecdysozoa</taxon>
        <taxon>Arthropoda</taxon>
        <taxon>Crustacea</taxon>
        <taxon>Branchiopoda</taxon>
        <taxon>Diplostraca</taxon>
        <taxon>Cladocera</taxon>
        <taxon>Anomopoda</taxon>
        <taxon>Daphniidae</taxon>
        <taxon>Daphnia</taxon>
    </lineage>
</organism>
<dbReference type="FunFam" id="3.40.50.1820:FF:000092">
    <property type="entry name" value="Carboxylic ester hydrolase"/>
    <property type="match status" value="1"/>
</dbReference>
<feature type="domain" description="Carboxylesterase type B" evidence="3">
    <location>
        <begin position="37"/>
        <end position="545"/>
    </location>
</feature>
<dbReference type="CDD" id="cd00312">
    <property type="entry name" value="Esterase_lipase"/>
    <property type="match status" value="1"/>
</dbReference>
<evidence type="ECO:0000256" key="1">
    <source>
        <dbReference type="ARBA" id="ARBA00023180"/>
    </source>
</evidence>
<feature type="signal peptide" evidence="2">
    <location>
        <begin position="1"/>
        <end position="17"/>
    </location>
</feature>
<dbReference type="InterPro" id="IPR029058">
    <property type="entry name" value="AB_hydrolase_fold"/>
</dbReference>
<sequence>MKLYLVVILLVLRGMRCDLLSFDDPFFEPEPVEPVGPVVTIPTLGQVRGSQMTSEAGRSFNAFRGIPYAKPPIGDLRFRDPLPAEPWLGDTLDVSREGPTCIQYNTLVQFIIGKEDCLKLNIYTHDLDYENSTKAVMVWIHGGSWFMSSGNGGLADIYGPRYFLDRDIVLVTINYRLGPLEKLGFLSTEDAEAPGNYGLLDQTMALRWVRDHIRYFGGNPNLVTIFGESVGAASVHFHLLSPYSKGLFHRAIAQSGSALNPWSVEKSTGIYTQLLAKDLDCQSSNSSELLSCLRTKPAREIAIFRKKIEVFKIIPIAFGPRVDTERKFPFIPDEPKKLIEQKQINSVPLITGLNENEGVFTIAMLLSNNGFLMKNFSENSFKYLRYFTGAEFSKNGDQVVDRAIKHYFAPNKSLENQLSELEKMISDYAFFKGIDDAVHLLSKFSDKPTYYYLFGHRAQLSTTTLLGLPSDLNLGVSHTDELYLMFTNDFLPRMNSTDDKKVSKLLLDLWTTFAEDGVPQSELVNGGWSSTTEDQTRYLRIDAEFPVMINQSMPFYDRLAFWNQEFNPPTV</sequence>
<dbReference type="Gene3D" id="3.40.50.1820">
    <property type="entry name" value="alpha/beta hydrolase"/>
    <property type="match status" value="1"/>
</dbReference>
<evidence type="ECO:0000256" key="2">
    <source>
        <dbReference type="SAM" id="SignalP"/>
    </source>
</evidence>
<feature type="chain" id="PRO_5035185448" description="Carboxylesterase type B domain-containing protein" evidence="2">
    <location>
        <begin position="18"/>
        <end position="571"/>
    </location>
</feature>
<dbReference type="EMBL" id="CAKKLH010000303">
    <property type="protein sequence ID" value="CAH0110383.1"/>
    <property type="molecule type" value="Genomic_DNA"/>
</dbReference>
<accession>A0A8J2W9V4</accession>
<dbReference type="InterPro" id="IPR002018">
    <property type="entry name" value="CarbesteraseB"/>
</dbReference>
<keyword evidence="5" id="KW-1185">Reference proteome</keyword>
<dbReference type="PANTHER" id="PTHR11559">
    <property type="entry name" value="CARBOXYLESTERASE"/>
    <property type="match status" value="1"/>
</dbReference>